<evidence type="ECO:0000256" key="1">
    <source>
        <dbReference type="SAM" id="SignalP"/>
    </source>
</evidence>
<reference evidence="3" key="1">
    <citation type="submission" date="2016-10" db="EMBL/GenBank/DDBJ databases">
        <authorList>
            <person name="Varghese N."/>
            <person name="Submissions S."/>
        </authorList>
    </citation>
    <scope>NUCLEOTIDE SEQUENCE [LARGE SCALE GENOMIC DNA]</scope>
    <source>
        <strain evidence="3">DSM 17616</strain>
    </source>
</reference>
<evidence type="ECO:0000313" key="3">
    <source>
        <dbReference type="Proteomes" id="UP000199371"/>
    </source>
</evidence>
<organism evidence="2 3">
    <name type="scientific">Rheinheimera pacifica</name>
    <dbReference type="NCBI Taxonomy" id="173990"/>
    <lineage>
        <taxon>Bacteria</taxon>
        <taxon>Pseudomonadati</taxon>
        <taxon>Pseudomonadota</taxon>
        <taxon>Gammaproteobacteria</taxon>
        <taxon>Chromatiales</taxon>
        <taxon>Chromatiaceae</taxon>
        <taxon>Rheinheimera</taxon>
    </lineage>
</organism>
<keyword evidence="1" id="KW-0732">Signal</keyword>
<dbReference type="Proteomes" id="UP000199371">
    <property type="component" value="Unassembled WGS sequence"/>
</dbReference>
<dbReference type="STRING" id="173990.SAMN05660691_01352"/>
<dbReference type="AlphaFoldDB" id="A0A1H6L1E5"/>
<proteinExistence type="predicted"/>
<feature type="signal peptide" evidence="1">
    <location>
        <begin position="1"/>
        <end position="20"/>
    </location>
</feature>
<evidence type="ECO:0000313" key="2">
    <source>
        <dbReference type="EMBL" id="SEH77948.1"/>
    </source>
</evidence>
<name>A0A1H6L1E5_9GAMM</name>
<sequence>MKLQYLLLSTALLFTPLSQAQFDISGEGKVTLTNNSSQTFDFGFSYFRQDGTYRFIVGRQSLNVPSVPQKYSIAVILQGNSHVWVPDFINDPISSFELQLEQYSIKLFADPQAVNAPGNFVLQLNDETYYFNRGPGQINFYFTETGIRDVRVEGMFKPRK</sequence>
<dbReference type="EMBL" id="FNXF01000004">
    <property type="protein sequence ID" value="SEH77948.1"/>
    <property type="molecule type" value="Genomic_DNA"/>
</dbReference>
<dbReference type="RefSeq" id="WP_092791624.1">
    <property type="nucleotide sequence ID" value="NZ_FNXF01000004.1"/>
</dbReference>
<gene>
    <name evidence="2" type="ORF">SAMN05660691_01352</name>
</gene>
<feature type="chain" id="PRO_5011662581" evidence="1">
    <location>
        <begin position="21"/>
        <end position="160"/>
    </location>
</feature>
<keyword evidence="3" id="KW-1185">Reference proteome</keyword>
<accession>A0A1H6L1E5</accession>
<protein>
    <submittedName>
        <fullName evidence="2">Uncharacterized protein</fullName>
    </submittedName>
</protein>
<dbReference type="OrthoDB" id="6240445at2"/>